<evidence type="ECO:0000256" key="1">
    <source>
        <dbReference type="SAM" id="MobiDB-lite"/>
    </source>
</evidence>
<keyword evidence="3" id="KW-1185">Reference proteome</keyword>
<reference evidence="2 3" key="1">
    <citation type="submission" date="2007-06" db="EMBL/GenBank/DDBJ databases">
        <authorList>
            <person name="Shimkets L."/>
            <person name="Ferriera S."/>
            <person name="Johnson J."/>
            <person name="Kravitz S."/>
            <person name="Beeson K."/>
            <person name="Sutton G."/>
            <person name="Rogers Y.-H."/>
            <person name="Friedman R."/>
            <person name="Frazier M."/>
            <person name="Venter J.C."/>
        </authorList>
    </citation>
    <scope>NUCLEOTIDE SEQUENCE [LARGE SCALE GENOMIC DNA]</scope>
    <source>
        <strain evidence="2 3">SIR-1</strain>
    </source>
</reference>
<protein>
    <submittedName>
        <fullName evidence="2">Uncharacterized protein</fullName>
    </submittedName>
</protein>
<dbReference type="OrthoDB" id="9816539at2"/>
<dbReference type="Pfam" id="PF03682">
    <property type="entry name" value="UPF0158"/>
    <property type="match status" value="1"/>
</dbReference>
<evidence type="ECO:0000313" key="2">
    <source>
        <dbReference type="EMBL" id="EDM78924.1"/>
    </source>
</evidence>
<feature type="compositionally biased region" description="Basic and acidic residues" evidence="1">
    <location>
        <begin position="160"/>
        <end position="175"/>
    </location>
</feature>
<comment type="caution">
    <text evidence="2">The sequence shown here is derived from an EMBL/GenBank/DDBJ whole genome shotgun (WGS) entry which is preliminary data.</text>
</comment>
<proteinExistence type="predicted"/>
<dbReference type="eggNOG" id="COG1708">
    <property type="taxonomic scope" value="Bacteria"/>
</dbReference>
<dbReference type="STRING" id="391625.PPSIR1_03608"/>
<feature type="region of interest" description="Disordered" evidence="1">
    <location>
        <begin position="146"/>
        <end position="175"/>
    </location>
</feature>
<accession>A6G5I1</accession>
<dbReference type="RefSeq" id="WP_006971980.1">
    <property type="nucleotide sequence ID" value="NZ_ABCS01000025.1"/>
</dbReference>
<dbReference type="Proteomes" id="UP000005801">
    <property type="component" value="Unassembled WGS sequence"/>
</dbReference>
<feature type="compositionally biased region" description="Pro residues" evidence="1">
    <location>
        <begin position="148"/>
        <end position="158"/>
    </location>
</feature>
<organism evidence="2 3">
    <name type="scientific">Plesiocystis pacifica SIR-1</name>
    <dbReference type="NCBI Taxonomy" id="391625"/>
    <lineage>
        <taxon>Bacteria</taxon>
        <taxon>Pseudomonadati</taxon>
        <taxon>Myxococcota</taxon>
        <taxon>Polyangia</taxon>
        <taxon>Nannocystales</taxon>
        <taxon>Nannocystaceae</taxon>
        <taxon>Plesiocystis</taxon>
    </lineage>
</organism>
<dbReference type="AlphaFoldDB" id="A6G5I1"/>
<gene>
    <name evidence="2" type="ORF">PPSIR1_03608</name>
</gene>
<name>A6G5I1_9BACT</name>
<sequence>MRVDPSAPNPDWSALETAFEHNAPETHSYLDLETGEVVTIVDSRPEDDEKRGQIRQSMNRYVHLDPASSREQYRWMERFVASVEDDSLRERLVLAIDGKGAFRRFKDVLLSYPVERDRWFSYRANLLHIYINGWLRMKDIVLGEDPPWGKPDQPPEPDVPLEKPVGRRGEGPTETLRSKAKEIVEQLPALELPAAIAYLSFLVERMPSVQE</sequence>
<dbReference type="InterPro" id="IPR005361">
    <property type="entry name" value="UPF0158"/>
</dbReference>
<evidence type="ECO:0000313" key="3">
    <source>
        <dbReference type="Proteomes" id="UP000005801"/>
    </source>
</evidence>
<dbReference type="EMBL" id="ABCS01000025">
    <property type="protein sequence ID" value="EDM78924.1"/>
    <property type="molecule type" value="Genomic_DNA"/>
</dbReference>